<organism evidence="2 3">
    <name type="scientific">Mumia xiangluensis</name>
    <dbReference type="NCBI Taxonomy" id="1678900"/>
    <lineage>
        <taxon>Bacteria</taxon>
        <taxon>Bacillati</taxon>
        <taxon>Actinomycetota</taxon>
        <taxon>Actinomycetes</taxon>
        <taxon>Propionibacteriales</taxon>
        <taxon>Nocardioidaceae</taxon>
        <taxon>Mumia</taxon>
    </lineage>
</organism>
<evidence type="ECO:0000313" key="2">
    <source>
        <dbReference type="EMBL" id="MFC6151434.1"/>
    </source>
</evidence>
<comment type="caution">
    <text evidence="2">The sequence shown here is derived from an EMBL/GenBank/DDBJ whole genome shotgun (WGS) entry which is preliminary data.</text>
</comment>
<evidence type="ECO:0000313" key="3">
    <source>
        <dbReference type="Proteomes" id="UP001596097"/>
    </source>
</evidence>
<dbReference type="InterPro" id="IPR045713">
    <property type="entry name" value="DUF6069"/>
</dbReference>
<name>A0ABW1QS82_9ACTN</name>
<feature type="transmembrane region" description="Helical" evidence="1">
    <location>
        <begin position="130"/>
        <end position="149"/>
    </location>
</feature>
<protein>
    <submittedName>
        <fullName evidence="2">DUF6069 family protein</fullName>
    </submittedName>
</protein>
<accession>A0ABW1QS82</accession>
<keyword evidence="1" id="KW-1133">Transmembrane helix</keyword>
<keyword evidence="1" id="KW-0472">Membrane</keyword>
<proteinExistence type="predicted"/>
<evidence type="ECO:0000256" key="1">
    <source>
        <dbReference type="SAM" id="Phobius"/>
    </source>
</evidence>
<sequence length="162" mass="16529">MSYQQPPMGQPDPVPESNTPSGLSVNAGRLWAGGVATAVVAGLAAVVGLLVCRGVFDIAVLVPSGGGRWDVASTIPYAALAFGAALLATALMHLLLLTTPRPRLFFGWIMTLVTVIVGVLPFTIDAELEEQVASAAVGVLIVIVIASLVSGTADRAVRDPGA</sequence>
<gene>
    <name evidence="2" type="ORF">ACFPYK_18665</name>
</gene>
<reference evidence="3" key="1">
    <citation type="journal article" date="2019" name="Int. J. Syst. Evol. Microbiol.">
        <title>The Global Catalogue of Microorganisms (GCM) 10K type strain sequencing project: providing services to taxonomists for standard genome sequencing and annotation.</title>
        <authorList>
            <consortium name="The Broad Institute Genomics Platform"/>
            <consortium name="The Broad Institute Genome Sequencing Center for Infectious Disease"/>
            <person name="Wu L."/>
            <person name="Ma J."/>
        </authorList>
    </citation>
    <scope>NUCLEOTIDE SEQUENCE [LARGE SCALE GENOMIC DNA]</scope>
    <source>
        <strain evidence="3">CGMCC 4.7198</strain>
    </source>
</reference>
<dbReference type="RefSeq" id="WP_194842923.1">
    <property type="nucleotide sequence ID" value="NZ_JBHSQL010000019.1"/>
</dbReference>
<dbReference type="Proteomes" id="UP001596097">
    <property type="component" value="Unassembled WGS sequence"/>
</dbReference>
<keyword evidence="3" id="KW-1185">Reference proteome</keyword>
<feature type="transmembrane region" description="Helical" evidence="1">
    <location>
        <begin position="104"/>
        <end position="124"/>
    </location>
</feature>
<feature type="transmembrane region" description="Helical" evidence="1">
    <location>
        <begin position="76"/>
        <end position="97"/>
    </location>
</feature>
<keyword evidence="1" id="KW-0812">Transmembrane</keyword>
<dbReference type="EMBL" id="JBHSQL010000019">
    <property type="protein sequence ID" value="MFC6151434.1"/>
    <property type="molecule type" value="Genomic_DNA"/>
</dbReference>
<feature type="transmembrane region" description="Helical" evidence="1">
    <location>
        <begin position="30"/>
        <end position="56"/>
    </location>
</feature>
<dbReference type="Pfam" id="PF19545">
    <property type="entry name" value="DUF6069"/>
    <property type="match status" value="1"/>
</dbReference>